<feature type="compositionally biased region" description="Polar residues" evidence="1">
    <location>
        <begin position="24"/>
        <end position="34"/>
    </location>
</feature>
<evidence type="ECO:0000313" key="2">
    <source>
        <dbReference type="EMBL" id="EJK63062.1"/>
    </source>
</evidence>
<reference evidence="2 3" key="1">
    <citation type="journal article" date="2012" name="Genome Biol.">
        <title>Genome and low-iron response of an oceanic diatom adapted to chronic iron limitation.</title>
        <authorList>
            <person name="Lommer M."/>
            <person name="Specht M."/>
            <person name="Roy A.S."/>
            <person name="Kraemer L."/>
            <person name="Andreson R."/>
            <person name="Gutowska M.A."/>
            <person name="Wolf J."/>
            <person name="Bergner S.V."/>
            <person name="Schilhabel M.B."/>
            <person name="Klostermeier U.C."/>
            <person name="Beiko R.G."/>
            <person name="Rosenstiel P."/>
            <person name="Hippler M."/>
            <person name="Laroche J."/>
        </authorList>
    </citation>
    <scope>NUCLEOTIDE SEQUENCE [LARGE SCALE GENOMIC DNA]</scope>
    <source>
        <strain evidence="2 3">CCMP1005</strain>
    </source>
</reference>
<sequence>MREAKGNILQVPTPRDEQNRASKIGSNSSATSSGPVLPPLIPLLDTDLGRQFSGVRPLRNTYALPLVAIME</sequence>
<keyword evidence="3" id="KW-1185">Reference proteome</keyword>
<gene>
    <name evidence="2" type="ORF">THAOC_16301</name>
</gene>
<organism evidence="2 3">
    <name type="scientific">Thalassiosira oceanica</name>
    <name type="common">Marine diatom</name>
    <dbReference type="NCBI Taxonomy" id="159749"/>
    <lineage>
        <taxon>Eukaryota</taxon>
        <taxon>Sar</taxon>
        <taxon>Stramenopiles</taxon>
        <taxon>Ochrophyta</taxon>
        <taxon>Bacillariophyta</taxon>
        <taxon>Coscinodiscophyceae</taxon>
        <taxon>Thalassiosirophycidae</taxon>
        <taxon>Thalassiosirales</taxon>
        <taxon>Thalassiosiraceae</taxon>
        <taxon>Thalassiosira</taxon>
    </lineage>
</organism>
<dbReference type="Proteomes" id="UP000266841">
    <property type="component" value="Unassembled WGS sequence"/>
</dbReference>
<feature type="region of interest" description="Disordered" evidence="1">
    <location>
        <begin position="1"/>
        <end position="37"/>
    </location>
</feature>
<dbReference type="EMBL" id="AGNL01018461">
    <property type="protein sequence ID" value="EJK63062.1"/>
    <property type="molecule type" value="Genomic_DNA"/>
</dbReference>
<protein>
    <submittedName>
        <fullName evidence="2">Uncharacterized protein</fullName>
    </submittedName>
</protein>
<proteinExistence type="predicted"/>
<evidence type="ECO:0000313" key="3">
    <source>
        <dbReference type="Proteomes" id="UP000266841"/>
    </source>
</evidence>
<dbReference type="AlphaFoldDB" id="K0SXT0"/>
<evidence type="ECO:0000256" key="1">
    <source>
        <dbReference type="SAM" id="MobiDB-lite"/>
    </source>
</evidence>
<name>K0SXT0_THAOC</name>
<comment type="caution">
    <text evidence="2">The sequence shown here is derived from an EMBL/GenBank/DDBJ whole genome shotgun (WGS) entry which is preliminary data.</text>
</comment>
<accession>K0SXT0</accession>